<comment type="similarity">
    <text evidence="2">Belongs to the asparagine synthetase family.</text>
</comment>
<evidence type="ECO:0000256" key="7">
    <source>
        <dbReference type="ARBA" id="ARBA00022962"/>
    </source>
</evidence>
<comment type="caution">
    <text evidence="10">The sequence shown here is derived from an EMBL/GenBank/DDBJ whole genome shotgun (WGS) entry which is preliminary data.</text>
</comment>
<reference evidence="10 11" key="1">
    <citation type="submission" date="2016-12" db="EMBL/GenBank/DDBJ databases">
        <title>The draft genome sequence of Actinophytocola sp. 11-183.</title>
        <authorList>
            <person name="Wang W."/>
            <person name="Yuan L."/>
        </authorList>
    </citation>
    <scope>NUCLEOTIDE SEQUENCE [LARGE SCALE GENOMIC DNA]</scope>
    <source>
        <strain evidence="10 11">11-183</strain>
    </source>
</reference>
<dbReference type="PANTHER" id="PTHR43284:SF1">
    <property type="entry name" value="ASPARAGINE SYNTHETASE"/>
    <property type="match status" value="1"/>
</dbReference>
<dbReference type="InterPro" id="IPR033738">
    <property type="entry name" value="AsnB_N"/>
</dbReference>
<organism evidence="10 11">
    <name type="scientific">Actinophytocola xanthii</name>
    <dbReference type="NCBI Taxonomy" id="1912961"/>
    <lineage>
        <taxon>Bacteria</taxon>
        <taxon>Bacillati</taxon>
        <taxon>Actinomycetota</taxon>
        <taxon>Actinomycetes</taxon>
        <taxon>Pseudonocardiales</taxon>
        <taxon>Pseudonocardiaceae</taxon>
    </lineage>
</organism>
<dbReference type="InterPro" id="IPR006426">
    <property type="entry name" value="Asn_synth_AEB"/>
</dbReference>
<dbReference type="PANTHER" id="PTHR43284">
    <property type="entry name" value="ASPARAGINE SYNTHETASE (GLUTAMINE-HYDROLYZING)"/>
    <property type="match status" value="1"/>
</dbReference>
<dbReference type="Pfam" id="PF13537">
    <property type="entry name" value="GATase_7"/>
    <property type="match status" value="1"/>
</dbReference>
<dbReference type="EMBL" id="MSIE01000001">
    <property type="protein sequence ID" value="OLF19617.1"/>
    <property type="molecule type" value="Genomic_DNA"/>
</dbReference>
<dbReference type="SUPFAM" id="SSF52402">
    <property type="entry name" value="Adenine nucleotide alpha hydrolases-like"/>
    <property type="match status" value="1"/>
</dbReference>
<protein>
    <recommendedName>
        <fullName evidence="3">asparagine synthase (glutamine-hydrolyzing)</fullName>
        <ecNumber evidence="3">6.3.5.4</ecNumber>
    </recommendedName>
</protein>
<keyword evidence="6" id="KW-0061">Asparagine biosynthesis</keyword>
<evidence type="ECO:0000313" key="10">
    <source>
        <dbReference type="EMBL" id="OLF19617.1"/>
    </source>
</evidence>
<dbReference type="CDD" id="cd01991">
    <property type="entry name" value="Asn_synthase_B_C"/>
    <property type="match status" value="1"/>
</dbReference>
<evidence type="ECO:0000256" key="1">
    <source>
        <dbReference type="ARBA" id="ARBA00005187"/>
    </source>
</evidence>
<dbReference type="Gene3D" id="3.60.20.10">
    <property type="entry name" value="Glutamine Phosphoribosylpyrophosphate, subunit 1, domain 1"/>
    <property type="match status" value="1"/>
</dbReference>
<comment type="pathway">
    <text evidence="1">Amino-acid biosynthesis; L-asparagine biosynthesis; L-asparagine from L-aspartate (L-Gln route): step 1/1.</text>
</comment>
<dbReference type="Proteomes" id="UP000185596">
    <property type="component" value="Unassembled WGS sequence"/>
</dbReference>
<dbReference type="PROSITE" id="PS51278">
    <property type="entry name" value="GATASE_TYPE_2"/>
    <property type="match status" value="1"/>
</dbReference>
<dbReference type="EC" id="6.3.5.4" evidence="3"/>
<evidence type="ECO:0000256" key="6">
    <source>
        <dbReference type="ARBA" id="ARBA00022888"/>
    </source>
</evidence>
<dbReference type="InterPro" id="IPR029055">
    <property type="entry name" value="Ntn_hydrolases_N"/>
</dbReference>
<evidence type="ECO:0000256" key="4">
    <source>
        <dbReference type="ARBA" id="ARBA00022741"/>
    </source>
</evidence>
<keyword evidence="7" id="KW-0315">Glutamine amidotransferase</keyword>
<dbReference type="SUPFAM" id="SSF56235">
    <property type="entry name" value="N-terminal nucleophile aminohydrolases (Ntn hydrolases)"/>
    <property type="match status" value="1"/>
</dbReference>
<dbReference type="InterPro" id="IPR051786">
    <property type="entry name" value="ASN_synthetase/amidase"/>
</dbReference>
<evidence type="ECO:0000256" key="2">
    <source>
        <dbReference type="ARBA" id="ARBA00005752"/>
    </source>
</evidence>
<keyword evidence="4" id="KW-0547">Nucleotide-binding</keyword>
<dbReference type="AlphaFoldDB" id="A0A1Q8CZ25"/>
<dbReference type="GO" id="GO:0004066">
    <property type="term" value="F:asparagine synthase (glutamine-hydrolyzing) activity"/>
    <property type="evidence" value="ECO:0007669"/>
    <property type="project" value="UniProtKB-EC"/>
</dbReference>
<accession>A0A1Q8CZ25</accession>
<dbReference type="GO" id="GO:0005829">
    <property type="term" value="C:cytosol"/>
    <property type="evidence" value="ECO:0007669"/>
    <property type="project" value="TreeGrafter"/>
</dbReference>
<dbReference type="Gene3D" id="3.40.50.620">
    <property type="entry name" value="HUPs"/>
    <property type="match status" value="1"/>
</dbReference>
<dbReference type="OrthoDB" id="9763290at2"/>
<dbReference type="GO" id="GO:0005524">
    <property type="term" value="F:ATP binding"/>
    <property type="evidence" value="ECO:0007669"/>
    <property type="project" value="UniProtKB-KW"/>
</dbReference>
<dbReference type="InterPro" id="IPR014729">
    <property type="entry name" value="Rossmann-like_a/b/a_fold"/>
</dbReference>
<evidence type="ECO:0000313" key="11">
    <source>
        <dbReference type="Proteomes" id="UP000185596"/>
    </source>
</evidence>
<gene>
    <name evidence="10" type="ORF">BU204_01545</name>
</gene>
<sequence>MCGIAGIARIDGQDLGPEADALLALLADTLHHRGPDDRECLRTGPVGLAFTRLSLVDPEDGSQPLISDDGNLVLIANGEVYNHRELAAQLPAGTRLKTGSDCEVLLYLYRQHGLEFLRNVRGMFGLILWDRARNQLILARDRFGIKPLYYHRNDQRIMLSSEIKGLFADPATPRSFDWERSLSNPFMAASARLGGPEGVITWFEGVDSVPAATILRIDLSDGHTHTHRYWEMPTEADEGVSAEEFIRRYGDTLEHSVQECATADTELGLFLSGGIDSAAVLALAAPQLTDIHTFTARSGGTQVNGDAEHASWLARSLGVPNHQVVFDRDHVPTPEEWCRLVWLAETPMTGPEIYYKHELHRFARAERPGLRGMLLGAASDEFNGGYSPNMSGNSGWQSFMAGLRYMDRATRLDLHPGLRSWWSEGHDFFSDDALTRLTGDTTTDLYRAYLDSQYAKVQQYNLWHEDRTAAGSGIEARVPFLDHRLVELSAVVPARLRPQLLWDKQILREAMRDRLPSRIAERPKGPFFYGSGTWHAYQMLVRVLRRNDSELVDRALSAPGADLYLDGDAIRHRLAEFGDGVTDTPAVEMLMRVVNMGLLAEMAATPPRLAELSAGPVRVSVSAASTHDVETETQLFDADQDHSSDRVLALAEEVQLLTDAQESWFLLNAGQIEYVLEQDSPILRVLSLIDGATPFDEVLAKSDVRADEVLSDLNNLLGERLLTFGE</sequence>
<dbReference type="InterPro" id="IPR017932">
    <property type="entry name" value="GATase_2_dom"/>
</dbReference>
<evidence type="ECO:0000256" key="8">
    <source>
        <dbReference type="ARBA" id="ARBA00048741"/>
    </source>
</evidence>
<evidence type="ECO:0000256" key="3">
    <source>
        <dbReference type="ARBA" id="ARBA00012737"/>
    </source>
</evidence>
<name>A0A1Q8CZ25_9PSEU</name>
<evidence type="ECO:0000256" key="5">
    <source>
        <dbReference type="ARBA" id="ARBA00022840"/>
    </source>
</evidence>
<dbReference type="STRING" id="1912961.BU204_01545"/>
<dbReference type="InterPro" id="IPR001962">
    <property type="entry name" value="Asn_synthase"/>
</dbReference>
<evidence type="ECO:0000259" key="9">
    <source>
        <dbReference type="PROSITE" id="PS51278"/>
    </source>
</evidence>
<dbReference type="Pfam" id="PF00733">
    <property type="entry name" value="Asn_synthase"/>
    <property type="match status" value="1"/>
</dbReference>
<dbReference type="RefSeq" id="WP_075123651.1">
    <property type="nucleotide sequence ID" value="NZ_MSIE01000001.1"/>
</dbReference>
<keyword evidence="11" id="KW-1185">Reference proteome</keyword>
<feature type="domain" description="Glutamine amidotransferase type-2" evidence="9">
    <location>
        <begin position="2"/>
        <end position="220"/>
    </location>
</feature>
<dbReference type="NCBIfam" id="TIGR01536">
    <property type="entry name" value="asn_synth_AEB"/>
    <property type="match status" value="1"/>
</dbReference>
<keyword evidence="5" id="KW-0067">ATP-binding</keyword>
<dbReference type="GO" id="GO:0006529">
    <property type="term" value="P:asparagine biosynthetic process"/>
    <property type="evidence" value="ECO:0007669"/>
    <property type="project" value="UniProtKB-KW"/>
</dbReference>
<comment type="catalytic activity">
    <reaction evidence="8">
        <text>L-aspartate + L-glutamine + ATP + H2O = L-asparagine + L-glutamate + AMP + diphosphate + H(+)</text>
        <dbReference type="Rhea" id="RHEA:12228"/>
        <dbReference type="ChEBI" id="CHEBI:15377"/>
        <dbReference type="ChEBI" id="CHEBI:15378"/>
        <dbReference type="ChEBI" id="CHEBI:29985"/>
        <dbReference type="ChEBI" id="CHEBI:29991"/>
        <dbReference type="ChEBI" id="CHEBI:30616"/>
        <dbReference type="ChEBI" id="CHEBI:33019"/>
        <dbReference type="ChEBI" id="CHEBI:58048"/>
        <dbReference type="ChEBI" id="CHEBI:58359"/>
        <dbReference type="ChEBI" id="CHEBI:456215"/>
        <dbReference type="EC" id="6.3.5.4"/>
    </reaction>
</comment>
<proteinExistence type="inferred from homology"/>
<keyword evidence="6" id="KW-0028">Amino-acid biosynthesis</keyword>
<dbReference type="CDD" id="cd00712">
    <property type="entry name" value="AsnB"/>
    <property type="match status" value="1"/>
</dbReference>